<dbReference type="Proteomes" id="UP000285190">
    <property type="component" value="Unassembled WGS sequence"/>
</dbReference>
<reference evidence="1 2" key="1">
    <citation type="submission" date="2018-09" db="EMBL/GenBank/DDBJ databases">
        <authorList>
            <person name="Zhu H."/>
        </authorList>
    </citation>
    <scope>NUCLEOTIDE SEQUENCE [LARGE SCALE GENOMIC DNA]</scope>
    <source>
        <strain evidence="1 2">K2R10-39</strain>
    </source>
</reference>
<accession>A0A418X2V3</accession>
<comment type="caution">
    <text evidence="1">The sequence shown here is derived from an EMBL/GenBank/DDBJ whole genome shotgun (WGS) entry which is preliminary data.</text>
</comment>
<dbReference type="EMBL" id="QYUN01000002">
    <property type="protein sequence ID" value="RJG06793.1"/>
    <property type="molecule type" value="Genomic_DNA"/>
</dbReference>
<protein>
    <submittedName>
        <fullName evidence="1">Uncharacterized protein</fullName>
    </submittedName>
</protein>
<proteinExistence type="predicted"/>
<gene>
    <name evidence="1" type="ORF">D3870_12960</name>
</gene>
<sequence length="72" mass="7759">MAGKPRLLRRRKACFANSLLRPCRTGVLSAAAPLQGAHRLACLCRFAGGQQAARIPCSTLLRTASLHCARRS</sequence>
<keyword evidence="2" id="KW-1185">Reference proteome</keyword>
<evidence type="ECO:0000313" key="2">
    <source>
        <dbReference type="Proteomes" id="UP000285190"/>
    </source>
</evidence>
<name>A0A418X2V3_9BURK</name>
<organism evidence="1 2">
    <name type="scientific">Noviherbaspirillum cavernae</name>
    <dbReference type="NCBI Taxonomy" id="2320862"/>
    <lineage>
        <taxon>Bacteria</taxon>
        <taxon>Pseudomonadati</taxon>
        <taxon>Pseudomonadota</taxon>
        <taxon>Betaproteobacteria</taxon>
        <taxon>Burkholderiales</taxon>
        <taxon>Oxalobacteraceae</taxon>
        <taxon>Noviherbaspirillum</taxon>
    </lineage>
</organism>
<dbReference type="AlphaFoldDB" id="A0A418X2V3"/>
<evidence type="ECO:0000313" key="1">
    <source>
        <dbReference type="EMBL" id="RJG06793.1"/>
    </source>
</evidence>